<protein>
    <recommendedName>
        <fullName evidence="1">CYTH domain-containing protein</fullName>
    </recommendedName>
</protein>
<dbReference type="InterPro" id="IPR023577">
    <property type="entry name" value="CYTH_domain"/>
</dbReference>
<dbReference type="Gene3D" id="2.40.320.10">
    <property type="entry name" value="Hypothetical Protein Pfu-838710-001"/>
    <property type="match status" value="1"/>
</dbReference>
<dbReference type="SUPFAM" id="SSF55154">
    <property type="entry name" value="CYTH-like phosphatases"/>
    <property type="match status" value="1"/>
</dbReference>
<evidence type="ECO:0000259" key="1">
    <source>
        <dbReference type="PROSITE" id="PS51707"/>
    </source>
</evidence>
<dbReference type="PROSITE" id="PS51707">
    <property type="entry name" value="CYTH"/>
    <property type="match status" value="1"/>
</dbReference>
<name>A0A1F6E5B5_9BACT</name>
<gene>
    <name evidence="2" type="ORF">A3C20_02865</name>
</gene>
<dbReference type="AlphaFoldDB" id="A0A1F6E5B5"/>
<feature type="domain" description="CYTH" evidence="1">
    <location>
        <begin position="3"/>
        <end position="215"/>
    </location>
</feature>
<dbReference type="EMBL" id="MFLL01000026">
    <property type="protein sequence ID" value="OGG68879.1"/>
    <property type="molecule type" value="Genomic_DNA"/>
</dbReference>
<dbReference type="Proteomes" id="UP000176914">
    <property type="component" value="Unassembled WGS sequence"/>
</dbReference>
<dbReference type="Pfam" id="PF01928">
    <property type="entry name" value="CYTH"/>
    <property type="match status" value="1"/>
</dbReference>
<sequence length="229" mass="26362">MQSYEVEIKALLGSSERADEVRAAMKKLDPACMIQSKNEQLNHYFEGGDLHKLSDYFSPMFPEDTRRKFLDLARRAKTYSVRTRDKSGEVILVIKVAVDETTSENGISRMELENKMDPSSGIKSIEQLDKLIIASGFQVQAKWSRLREEYVCKGVNVTLDKNAGYGWLAEFERMVSDETLLGEARASIASLMESLGVRELPQDRLERMFKFYNSHWREYYGTDKIFTVE</sequence>
<evidence type="ECO:0000313" key="2">
    <source>
        <dbReference type="EMBL" id="OGG68879.1"/>
    </source>
</evidence>
<dbReference type="InterPro" id="IPR033469">
    <property type="entry name" value="CYTH-like_dom_sf"/>
</dbReference>
<evidence type="ECO:0000313" key="3">
    <source>
        <dbReference type="Proteomes" id="UP000176914"/>
    </source>
</evidence>
<proteinExistence type="predicted"/>
<reference evidence="2 3" key="1">
    <citation type="journal article" date="2016" name="Nat. Commun.">
        <title>Thousands of microbial genomes shed light on interconnected biogeochemical processes in an aquifer system.</title>
        <authorList>
            <person name="Anantharaman K."/>
            <person name="Brown C.T."/>
            <person name="Hug L.A."/>
            <person name="Sharon I."/>
            <person name="Castelle C.J."/>
            <person name="Probst A.J."/>
            <person name="Thomas B.C."/>
            <person name="Singh A."/>
            <person name="Wilkins M.J."/>
            <person name="Karaoz U."/>
            <person name="Brodie E.L."/>
            <person name="Williams K.H."/>
            <person name="Hubbard S.S."/>
            <person name="Banfield J.F."/>
        </authorList>
    </citation>
    <scope>NUCLEOTIDE SEQUENCE [LARGE SCALE GENOMIC DNA]</scope>
</reference>
<comment type="caution">
    <text evidence="2">The sequence shown here is derived from an EMBL/GenBank/DDBJ whole genome shotgun (WGS) entry which is preliminary data.</text>
</comment>
<organism evidence="2 3">
    <name type="scientific">Candidatus Kaiserbacteria bacterium RIFCSPHIGHO2_02_FULL_55_25</name>
    <dbReference type="NCBI Taxonomy" id="1798498"/>
    <lineage>
        <taxon>Bacteria</taxon>
        <taxon>Candidatus Kaiseribacteriota</taxon>
    </lineage>
</organism>
<accession>A0A1F6E5B5</accession>